<accession>A0A834MT81</accession>
<protein>
    <submittedName>
        <fullName evidence="1">Uncharacterized protein</fullName>
    </submittedName>
</protein>
<gene>
    <name evidence="1" type="ORF">HZH66_012610</name>
</gene>
<keyword evidence="2" id="KW-1185">Reference proteome</keyword>
<dbReference type="Proteomes" id="UP000614350">
    <property type="component" value="Unassembled WGS sequence"/>
</dbReference>
<sequence>MKTAADSAALTATATATATAADSADSTVAAGFNRGKGKKLLIRNSGEEGGRSIYVILGEDREKEKKRDSARDR</sequence>
<organism evidence="1 2">
    <name type="scientific">Vespula vulgaris</name>
    <name type="common">Yellow jacket</name>
    <name type="synonym">Wasp</name>
    <dbReference type="NCBI Taxonomy" id="7454"/>
    <lineage>
        <taxon>Eukaryota</taxon>
        <taxon>Metazoa</taxon>
        <taxon>Ecdysozoa</taxon>
        <taxon>Arthropoda</taxon>
        <taxon>Hexapoda</taxon>
        <taxon>Insecta</taxon>
        <taxon>Pterygota</taxon>
        <taxon>Neoptera</taxon>
        <taxon>Endopterygota</taxon>
        <taxon>Hymenoptera</taxon>
        <taxon>Apocrita</taxon>
        <taxon>Aculeata</taxon>
        <taxon>Vespoidea</taxon>
        <taxon>Vespidae</taxon>
        <taxon>Vespinae</taxon>
        <taxon>Vespula</taxon>
    </lineage>
</organism>
<dbReference type="AlphaFoldDB" id="A0A834MT81"/>
<evidence type="ECO:0000313" key="2">
    <source>
        <dbReference type="Proteomes" id="UP000614350"/>
    </source>
</evidence>
<name>A0A834MT81_VESVU</name>
<reference evidence="1" key="1">
    <citation type="journal article" date="2020" name="G3 (Bethesda)">
        <title>High-Quality Assemblies for Three Invasive Social Wasps from the &lt;i&gt;Vespula&lt;/i&gt; Genus.</title>
        <authorList>
            <person name="Harrop T.W.R."/>
            <person name="Guhlin J."/>
            <person name="McLaughlin G.M."/>
            <person name="Permina E."/>
            <person name="Stockwell P."/>
            <person name="Gilligan J."/>
            <person name="Le Lec M.F."/>
            <person name="Gruber M.A.M."/>
            <person name="Quinn O."/>
            <person name="Lovegrove M."/>
            <person name="Duncan E.J."/>
            <person name="Remnant E.J."/>
            <person name="Van Eeckhoven J."/>
            <person name="Graham B."/>
            <person name="Knapp R.A."/>
            <person name="Langford K.W."/>
            <person name="Kronenberg Z."/>
            <person name="Press M.O."/>
            <person name="Eacker S.M."/>
            <person name="Wilson-Rankin E.E."/>
            <person name="Purcell J."/>
            <person name="Lester P.J."/>
            <person name="Dearden P.K."/>
        </authorList>
    </citation>
    <scope>NUCLEOTIDE SEQUENCE</scope>
    <source>
        <strain evidence="1">Marl-1</strain>
    </source>
</reference>
<proteinExistence type="predicted"/>
<evidence type="ECO:0000313" key="1">
    <source>
        <dbReference type="EMBL" id="KAF7384360.1"/>
    </source>
</evidence>
<comment type="caution">
    <text evidence="1">The sequence shown here is derived from an EMBL/GenBank/DDBJ whole genome shotgun (WGS) entry which is preliminary data.</text>
</comment>
<dbReference type="EMBL" id="JACSEA010000016">
    <property type="protein sequence ID" value="KAF7384360.1"/>
    <property type="molecule type" value="Genomic_DNA"/>
</dbReference>